<comment type="caution">
    <text evidence="1">The sequence shown here is derived from an EMBL/GenBank/DDBJ whole genome shotgun (WGS) entry which is preliminary data.</text>
</comment>
<accession>A0AAW1R1B3</accession>
<evidence type="ECO:0000313" key="2">
    <source>
        <dbReference type="Proteomes" id="UP001445335"/>
    </source>
</evidence>
<evidence type="ECO:0000313" key="1">
    <source>
        <dbReference type="EMBL" id="KAK9827258.1"/>
    </source>
</evidence>
<keyword evidence="2" id="KW-1185">Reference proteome</keyword>
<protein>
    <submittedName>
        <fullName evidence="1">Uncharacterized protein</fullName>
    </submittedName>
</protein>
<organism evidence="1 2">
    <name type="scientific">Elliptochloris bilobata</name>
    <dbReference type="NCBI Taxonomy" id="381761"/>
    <lineage>
        <taxon>Eukaryota</taxon>
        <taxon>Viridiplantae</taxon>
        <taxon>Chlorophyta</taxon>
        <taxon>core chlorophytes</taxon>
        <taxon>Trebouxiophyceae</taxon>
        <taxon>Trebouxiophyceae incertae sedis</taxon>
        <taxon>Elliptochloris clade</taxon>
        <taxon>Elliptochloris</taxon>
    </lineage>
</organism>
<gene>
    <name evidence="1" type="ORF">WJX81_004229</name>
</gene>
<name>A0AAW1R1B3_9CHLO</name>
<sequence>MRHDQPSIAINTLRCWRKALGPEGIAGLPGWVHKHGVGLRAAIVDKVRLKLLHYIPQQAQAGKIQEIMKPASQEAVHVLGPSAEIDVLTNIIMALFERAVEARVQQRAMEDIKATELSQSMLDTLEQPFLVTPGCGDAAPVQCPNVERPSRAYQFAGVGMYL</sequence>
<dbReference type="EMBL" id="JALJOU010000060">
    <property type="protein sequence ID" value="KAK9827258.1"/>
    <property type="molecule type" value="Genomic_DNA"/>
</dbReference>
<dbReference type="Proteomes" id="UP001445335">
    <property type="component" value="Unassembled WGS sequence"/>
</dbReference>
<reference evidence="1 2" key="1">
    <citation type="journal article" date="2024" name="Nat. Commun.">
        <title>Phylogenomics reveals the evolutionary origins of lichenization in chlorophyte algae.</title>
        <authorList>
            <person name="Puginier C."/>
            <person name="Libourel C."/>
            <person name="Otte J."/>
            <person name="Skaloud P."/>
            <person name="Haon M."/>
            <person name="Grisel S."/>
            <person name="Petersen M."/>
            <person name="Berrin J.G."/>
            <person name="Delaux P.M."/>
            <person name="Dal Grande F."/>
            <person name="Keller J."/>
        </authorList>
    </citation>
    <scope>NUCLEOTIDE SEQUENCE [LARGE SCALE GENOMIC DNA]</scope>
    <source>
        <strain evidence="1 2">SAG 245.80</strain>
    </source>
</reference>
<proteinExistence type="predicted"/>
<dbReference type="AlphaFoldDB" id="A0AAW1R1B3"/>